<dbReference type="SUPFAM" id="SSF54909">
    <property type="entry name" value="Dimeric alpha+beta barrel"/>
    <property type="match status" value="1"/>
</dbReference>
<evidence type="ECO:0000259" key="4">
    <source>
        <dbReference type="PROSITE" id="PS50956"/>
    </source>
</evidence>
<keyword evidence="6" id="KW-1185">Reference proteome</keyword>
<dbReference type="RefSeq" id="WP_284062585.1">
    <property type="nucleotide sequence ID" value="NZ_CP126158.1"/>
</dbReference>
<dbReference type="Gene3D" id="1.10.10.10">
    <property type="entry name" value="Winged helix-like DNA-binding domain superfamily/Winged helix DNA-binding domain"/>
    <property type="match status" value="1"/>
</dbReference>
<dbReference type="InterPro" id="IPR036388">
    <property type="entry name" value="WH-like_DNA-bd_sf"/>
</dbReference>
<dbReference type="PANTHER" id="PTHR30154">
    <property type="entry name" value="LEUCINE-RESPONSIVE REGULATORY PROTEIN"/>
    <property type="match status" value="1"/>
</dbReference>
<dbReference type="AlphaFoldDB" id="A0ABD5T9M8"/>
<evidence type="ECO:0000256" key="3">
    <source>
        <dbReference type="ARBA" id="ARBA00023163"/>
    </source>
</evidence>
<evidence type="ECO:0000256" key="2">
    <source>
        <dbReference type="ARBA" id="ARBA00023125"/>
    </source>
</evidence>
<evidence type="ECO:0000313" key="6">
    <source>
        <dbReference type="Proteomes" id="UP001596443"/>
    </source>
</evidence>
<dbReference type="Proteomes" id="UP001596443">
    <property type="component" value="Unassembled WGS sequence"/>
</dbReference>
<gene>
    <name evidence="5" type="primary">lrpA1</name>
    <name evidence="5" type="ORF">ACFQFD_07140</name>
</gene>
<dbReference type="InterPro" id="IPR000485">
    <property type="entry name" value="AsnC-type_HTH_dom"/>
</dbReference>
<dbReference type="Pfam" id="PF01037">
    <property type="entry name" value="AsnC_trans_reg"/>
    <property type="match status" value="1"/>
</dbReference>
<dbReference type="EMBL" id="JBHSWX010000012">
    <property type="protein sequence ID" value="MFC6785754.1"/>
    <property type="molecule type" value="Genomic_DNA"/>
</dbReference>
<keyword evidence="3" id="KW-0804">Transcription</keyword>
<comment type="caution">
    <text evidence="5">The sequence shown here is derived from an EMBL/GenBank/DDBJ whole genome shotgun (WGS) entry which is preliminary data.</text>
</comment>
<keyword evidence="1" id="KW-0805">Transcription regulation</keyword>
<dbReference type="GO" id="GO:0003677">
    <property type="term" value="F:DNA binding"/>
    <property type="evidence" value="ECO:0007669"/>
    <property type="project" value="UniProtKB-KW"/>
</dbReference>
<dbReference type="InterPro" id="IPR011991">
    <property type="entry name" value="ArsR-like_HTH"/>
</dbReference>
<dbReference type="PANTHER" id="PTHR30154:SF34">
    <property type="entry name" value="TRANSCRIPTIONAL REGULATOR AZLB"/>
    <property type="match status" value="1"/>
</dbReference>
<sequence length="142" mass="15289">MSTSSTADRILEALEEDAQASYAEIADRAGVSKPTVRKYINRLEDEGVIVGYSAEIDPKKLSGKTIALVGIEVDSERYVEATRALKELESVVSLYTSSGDHMFMAEVRAADGDELGEVISEEIGGVEGVTAAHPSVLQERLK</sequence>
<dbReference type="InterPro" id="IPR011008">
    <property type="entry name" value="Dimeric_a/b-barrel"/>
</dbReference>
<evidence type="ECO:0000256" key="1">
    <source>
        <dbReference type="ARBA" id="ARBA00023015"/>
    </source>
</evidence>
<dbReference type="NCBIfam" id="NF041395">
    <property type="entry name" value="TranRegLrpA1_Halo"/>
    <property type="match status" value="1"/>
</dbReference>
<dbReference type="PROSITE" id="PS50956">
    <property type="entry name" value="HTH_ASNC_2"/>
    <property type="match status" value="1"/>
</dbReference>
<dbReference type="PRINTS" id="PR00033">
    <property type="entry name" value="HTHASNC"/>
</dbReference>
<dbReference type="InterPro" id="IPR049859">
    <property type="entry name" value="LrpA1"/>
</dbReference>
<organism evidence="5 6">
    <name type="scientific">Halobaculum halobium</name>
    <dbReference type="NCBI Taxonomy" id="3032281"/>
    <lineage>
        <taxon>Archaea</taxon>
        <taxon>Methanobacteriati</taxon>
        <taxon>Methanobacteriota</taxon>
        <taxon>Stenosarchaea group</taxon>
        <taxon>Halobacteria</taxon>
        <taxon>Halobacteriales</taxon>
        <taxon>Haloferacaceae</taxon>
        <taxon>Halobaculum</taxon>
    </lineage>
</organism>
<dbReference type="Gene3D" id="3.30.70.920">
    <property type="match status" value="1"/>
</dbReference>
<name>A0ABD5T9M8_9EURY</name>
<accession>A0ABD5T9M8</accession>
<dbReference type="InterPro" id="IPR036390">
    <property type="entry name" value="WH_DNA-bd_sf"/>
</dbReference>
<dbReference type="InterPro" id="IPR019887">
    <property type="entry name" value="Tscrpt_reg_AsnC/Lrp_C"/>
</dbReference>
<dbReference type="SUPFAM" id="SSF46785">
    <property type="entry name" value="Winged helix' DNA-binding domain"/>
    <property type="match status" value="1"/>
</dbReference>
<reference evidence="5 6" key="1">
    <citation type="journal article" date="2019" name="Int. J. Syst. Evol. Microbiol.">
        <title>The Global Catalogue of Microorganisms (GCM) 10K type strain sequencing project: providing services to taxonomists for standard genome sequencing and annotation.</title>
        <authorList>
            <consortium name="The Broad Institute Genomics Platform"/>
            <consortium name="The Broad Institute Genome Sequencing Center for Infectious Disease"/>
            <person name="Wu L."/>
            <person name="Ma J."/>
        </authorList>
    </citation>
    <scope>NUCLEOTIDE SEQUENCE [LARGE SCALE GENOMIC DNA]</scope>
    <source>
        <strain evidence="5 6">SYNS20</strain>
    </source>
</reference>
<dbReference type="GeneID" id="81208810"/>
<dbReference type="CDD" id="cd00090">
    <property type="entry name" value="HTH_ARSR"/>
    <property type="match status" value="1"/>
</dbReference>
<proteinExistence type="predicted"/>
<keyword evidence="2" id="KW-0238">DNA-binding</keyword>
<dbReference type="InterPro" id="IPR019888">
    <property type="entry name" value="Tscrpt_reg_AsnC-like"/>
</dbReference>
<dbReference type="Pfam" id="PF13412">
    <property type="entry name" value="HTH_24"/>
    <property type="match status" value="1"/>
</dbReference>
<feature type="domain" description="HTH asnC-type" evidence="4">
    <location>
        <begin position="9"/>
        <end position="65"/>
    </location>
</feature>
<protein>
    <submittedName>
        <fullName evidence="5">HTH-type transcriptional regulator LrpA1</fullName>
    </submittedName>
</protein>
<evidence type="ECO:0000313" key="5">
    <source>
        <dbReference type="EMBL" id="MFC6785754.1"/>
    </source>
</evidence>
<dbReference type="SMART" id="SM00344">
    <property type="entry name" value="HTH_ASNC"/>
    <property type="match status" value="1"/>
</dbReference>